<dbReference type="HOGENOM" id="CLU_085376_4_0_11"/>
<dbReference type="Gene3D" id="1.10.260.40">
    <property type="entry name" value="lambda repressor-like DNA-binding domains"/>
    <property type="match status" value="1"/>
</dbReference>
<dbReference type="CDD" id="cd02209">
    <property type="entry name" value="cupin_XRE_C"/>
    <property type="match status" value="1"/>
</dbReference>
<evidence type="ECO:0000313" key="4">
    <source>
        <dbReference type="Proteomes" id="UP000007967"/>
    </source>
</evidence>
<dbReference type="InterPro" id="IPR014710">
    <property type="entry name" value="RmlC-like_jellyroll"/>
</dbReference>
<dbReference type="InterPro" id="IPR011051">
    <property type="entry name" value="RmlC_Cupin_sf"/>
</dbReference>
<dbReference type="EMBL" id="CP001736">
    <property type="protein sequence ID" value="ADB35193.1"/>
    <property type="molecule type" value="Genomic_DNA"/>
</dbReference>
<keyword evidence="4" id="KW-1185">Reference proteome</keyword>
<reference evidence="4" key="1">
    <citation type="submission" date="2009-09" db="EMBL/GenBank/DDBJ databases">
        <title>The complete genome of Kribbella flavida DSM 17836.</title>
        <authorList>
            <consortium name="US DOE Joint Genome Institute (JGI-PGF)"/>
            <person name="Lucas S."/>
            <person name="Copeland A."/>
            <person name="Lapidus A."/>
            <person name="Glavina del Rio T."/>
            <person name="Dalin E."/>
            <person name="Tice H."/>
            <person name="Bruce D."/>
            <person name="Goodwin L."/>
            <person name="Pitluck S."/>
            <person name="Kyrpides N."/>
            <person name="Mavromatis K."/>
            <person name="Ivanova N."/>
            <person name="Saunders E."/>
            <person name="Brettin T."/>
            <person name="Detter J.C."/>
            <person name="Han C."/>
            <person name="Larimer F."/>
            <person name="Land M."/>
            <person name="Hauser L."/>
            <person name="Markowitz V."/>
            <person name="Cheng J.-F."/>
            <person name="Hugenholtz P."/>
            <person name="Woyke T."/>
            <person name="Wu D."/>
            <person name="Pukall R."/>
            <person name="Klenk H.-P."/>
            <person name="Eisen J.A."/>
        </authorList>
    </citation>
    <scope>NUCLEOTIDE SEQUENCE [LARGE SCALE GENOMIC DNA]</scope>
    <source>
        <strain evidence="4">DSM 17836 / JCM 10339 / NBRC 14399</strain>
    </source>
</reference>
<dbReference type="KEGG" id="kfl:Kfla_6190"/>
<organism evidence="3 4">
    <name type="scientific">Kribbella flavida (strain DSM 17836 / JCM 10339 / NBRC 14399)</name>
    <dbReference type="NCBI Taxonomy" id="479435"/>
    <lineage>
        <taxon>Bacteria</taxon>
        <taxon>Bacillati</taxon>
        <taxon>Actinomycetota</taxon>
        <taxon>Actinomycetes</taxon>
        <taxon>Propionibacteriales</taxon>
        <taxon>Kribbellaceae</taxon>
        <taxon>Kribbella</taxon>
    </lineage>
</organism>
<dbReference type="PANTHER" id="PTHR46797:SF10">
    <property type="entry name" value="BLR1115 PROTEIN"/>
    <property type="match status" value="1"/>
</dbReference>
<proteinExistence type="predicted"/>
<dbReference type="CDD" id="cd00093">
    <property type="entry name" value="HTH_XRE"/>
    <property type="match status" value="1"/>
</dbReference>
<dbReference type="STRING" id="479435.Kfla_6190"/>
<evidence type="ECO:0000256" key="1">
    <source>
        <dbReference type="ARBA" id="ARBA00023125"/>
    </source>
</evidence>
<feature type="domain" description="HTH cro/C1-type" evidence="2">
    <location>
        <begin position="13"/>
        <end position="67"/>
    </location>
</feature>
<dbReference type="RefSeq" id="WP_012923746.1">
    <property type="nucleotide sequence ID" value="NC_013729.1"/>
</dbReference>
<dbReference type="InterPro" id="IPR050807">
    <property type="entry name" value="TransReg_Diox_bact_type"/>
</dbReference>
<dbReference type="SMART" id="SM00530">
    <property type="entry name" value="HTH_XRE"/>
    <property type="match status" value="1"/>
</dbReference>
<dbReference type="InterPro" id="IPR001387">
    <property type="entry name" value="Cro/C1-type_HTH"/>
</dbReference>
<dbReference type="Pfam" id="PF01381">
    <property type="entry name" value="HTH_3"/>
    <property type="match status" value="1"/>
</dbReference>
<evidence type="ECO:0000259" key="2">
    <source>
        <dbReference type="PROSITE" id="PS50943"/>
    </source>
</evidence>
<keyword evidence="1" id="KW-0238">DNA-binding</keyword>
<dbReference type="eggNOG" id="COG1396">
    <property type="taxonomic scope" value="Bacteria"/>
</dbReference>
<dbReference type="GO" id="GO:0003677">
    <property type="term" value="F:DNA binding"/>
    <property type="evidence" value="ECO:0007669"/>
    <property type="project" value="UniProtKB-KW"/>
</dbReference>
<dbReference type="PROSITE" id="PS50943">
    <property type="entry name" value="HTH_CROC1"/>
    <property type="match status" value="1"/>
</dbReference>
<gene>
    <name evidence="3" type="ordered locus">Kfla_6190</name>
</gene>
<dbReference type="AlphaFoldDB" id="D2PUE2"/>
<sequence>MSDSLSVSLAATLQAARVDRNLSINALAERSGVSRAMISKIERGEAQPTAVLLGRLSGALGLTLSELVARAEQADGTVELLRRAEDQPLWTDPATGYRRRAVSPAAGGPLELVEVELPPGASVSYPADAYIFKYQQLWILAGQLRFHEGDQVHELATGDCLQLGPPSPTTFHNPSGTPCRYLVALVKEPFEMRRHGGFSRD</sequence>
<dbReference type="PANTHER" id="PTHR46797">
    <property type="entry name" value="HTH-TYPE TRANSCRIPTIONAL REGULATOR"/>
    <property type="match status" value="1"/>
</dbReference>
<dbReference type="Proteomes" id="UP000007967">
    <property type="component" value="Chromosome"/>
</dbReference>
<name>D2PUE2_KRIFD</name>
<accession>D2PUE2</accession>
<dbReference type="GO" id="GO:0003700">
    <property type="term" value="F:DNA-binding transcription factor activity"/>
    <property type="evidence" value="ECO:0007669"/>
    <property type="project" value="TreeGrafter"/>
</dbReference>
<dbReference type="Gene3D" id="2.60.120.10">
    <property type="entry name" value="Jelly Rolls"/>
    <property type="match status" value="1"/>
</dbReference>
<dbReference type="SUPFAM" id="SSF51182">
    <property type="entry name" value="RmlC-like cupins"/>
    <property type="match status" value="1"/>
</dbReference>
<dbReference type="OrthoDB" id="73827at2"/>
<evidence type="ECO:0000313" key="3">
    <source>
        <dbReference type="EMBL" id="ADB35193.1"/>
    </source>
</evidence>
<dbReference type="GO" id="GO:0005829">
    <property type="term" value="C:cytosol"/>
    <property type="evidence" value="ECO:0007669"/>
    <property type="project" value="TreeGrafter"/>
</dbReference>
<protein>
    <submittedName>
        <fullName evidence="3">Transcriptional regulator, XRE family</fullName>
    </submittedName>
</protein>
<reference evidence="3 4" key="2">
    <citation type="journal article" date="2010" name="Stand. Genomic Sci.">
        <title>Complete genome sequence of Kribbella flavida type strain (IFO 14399).</title>
        <authorList>
            <person name="Pukall R."/>
            <person name="Lapidus A."/>
            <person name="Glavina Del Rio T."/>
            <person name="Copeland A."/>
            <person name="Tice H."/>
            <person name="Cheng J.-F."/>
            <person name="Lucas S."/>
            <person name="Chen F."/>
            <person name="Nolan M."/>
            <person name="LaButti K."/>
            <person name="Pati A."/>
            <person name="Ivanova N."/>
            <person name="Mavrommatis K."/>
            <person name="Mikhailova N."/>
            <person name="Pitluck S."/>
            <person name="Bruce D."/>
            <person name="Goodwin L."/>
            <person name="Land M."/>
            <person name="Hauser L."/>
            <person name="Chang Y.-J."/>
            <person name="Jeffries C.D."/>
            <person name="Chen A."/>
            <person name="Palaniappan K."/>
            <person name="Chain P."/>
            <person name="Rohde M."/>
            <person name="Goeker M."/>
            <person name="Bristow J."/>
            <person name="Eisen J.A."/>
            <person name="Markowitz V."/>
            <person name="Hugenholtz P."/>
            <person name="Kyrpides N.C."/>
            <person name="Klenk H.-P."/>
            <person name="Brettin T."/>
        </authorList>
    </citation>
    <scope>NUCLEOTIDE SEQUENCE [LARGE SCALE GENOMIC DNA]</scope>
    <source>
        <strain evidence="4">DSM 17836 / JCM 10339 / NBRC 14399</strain>
    </source>
</reference>
<dbReference type="SUPFAM" id="SSF47413">
    <property type="entry name" value="lambda repressor-like DNA-binding domains"/>
    <property type="match status" value="1"/>
</dbReference>
<dbReference type="InterPro" id="IPR010982">
    <property type="entry name" value="Lambda_DNA-bd_dom_sf"/>
</dbReference>